<dbReference type="GO" id="GO:0010629">
    <property type="term" value="P:negative regulation of gene expression"/>
    <property type="evidence" value="ECO:0007669"/>
    <property type="project" value="TreeGrafter"/>
</dbReference>
<evidence type="ECO:0000259" key="7">
    <source>
        <dbReference type="PROSITE" id="PS50868"/>
    </source>
</evidence>
<evidence type="ECO:0000313" key="10">
    <source>
        <dbReference type="Proteomes" id="UP000274756"/>
    </source>
</evidence>
<evidence type="ECO:0000256" key="3">
    <source>
        <dbReference type="ARBA" id="ARBA00022679"/>
    </source>
</evidence>
<evidence type="ECO:0000313" key="8">
    <source>
        <dbReference type="EMBL" id="VDN59720.1"/>
    </source>
</evidence>
<evidence type="ECO:0000256" key="1">
    <source>
        <dbReference type="ARBA" id="ARBA00004123"/>
    </source>
</evidence>
<proteinExistence type="predicted"/>
<dbReference type="OrthoDB" id="5792673at2759"/>
<protein>
    <submittedName>
        <fullName evidence="11">Histone-lysine N-methyltransferase</fullName>
    </submittedName>
</protein>
<reference evidence="8 10" key="2">
    <citation type="submission" date="2018-11" db="EMBL/GenBank/DDBJ databases">
        <authorList>
            <consortium name="Pathogen Informatics"/>
        </authorList>
    </citation>
    <scope>NUCLEOTIDE SEQUENCE [LARGE SCALE GENOMIC DNA]</scope>
</reference>
<feature type="domain" description="Post-SET" evidence="7">
    <location>
        <begin position="109"/>
        <end position="125"/>
    </location>
</feature>
<evidence type="ECO:0000256" key="5">
    <source>
        <dbReference type="ARBA" id="ARBA00023242"/>
    </source>
</evidence>
<dbReference type="GO" id="GO:0046974">
    <property type="term" value="F:histone H3K9 methyltransferase activity"/>
    <property type="evidence" value="ECO:0007669"/>
    <property type="project" value="TreeGrafter"/>
</dbReference>
<keyword evidence="5" id="KW-0539">Nucleus</keyword>
<evidence type="ECO:0000256" key="2">
    <source>
        <dbReference type="ARBA" id="ARBA00022603"/>
    </source>
</evidence>
<dbReference type="InterPro" id="IPR003616">
    <property type="entry name" value="Post-SET_dom"/>
</dbReference>
<name>A0A0N4UGN8_DRAME</name>
<dbReference type="SMART" id="SM00317">
    <property type="entry name" value="SET"/>
    <property type="match status" value="1"/>
</dbReference>
<dbReference type="SUPFAM" id="SSF82199">
    <property type="entry name" value="SET domain"/>
    <property type="match status" value="1"/>
</dbReference>
<dbReference type="PROSITE" id="PS50280">
    <property type="entry name" value="SET"/>
    <property type="match status" value="1"/>
</dbReference>
<evidence type="ECO:0000313" key="11">
    <source>
        <dbReference type="WBParaSite" id="DME_0000666701-mRNA-1"/>
    </source>
</evidence>
<organism evidence="9 11">
    <name type="scientific">Dracunculus medinensis</name>
    <name type="common">Guinea worm</name>
    <dbReference type="NCBI Taxonomy" id="318479"/>
    <lineage>
        <taxon>Eukaryota</taxon>
        <taxon>Metazoa</taxon>
        <taxon>Ecdysozoa</taxon>
        <taxon>Nematoda</taxon>
        <taxon>Chromadorea</taxon>
        <taxon>Rhabditida</taxon>
        <taxon>Spirurina</taxon>
        <taxon>Dracunculoidea</taxon>
        <taxon>Dracunculidae</taxon>
        <taxon>Dracunculus</taxon>
    </lineage>
</organism>
<dbReference type="STRING" id="318479.A0A0N4UGN8"/>
<sequence length="125" mass="14505">MRNSCSLGRKHLNQLNLFIPEILPSRFDMLKYVEEHKLPSLYTVDAKLKGNIGRFFNHSCQPNIKTHHIYVDTHDFRLPWIAFFTERTIAAGSELCWDYGYAEGAVDGKRLECVCGSKNCRKRLL</sequence>
<keyword evidence="10" id="KW-1185">Reference proteome</keyword>
<reference evidence="11" key="1">
    <citation type="submission" date="2017-02" db="UniProtKB">
        <authorList>
            <consortium name="WormBaseParasite"/>
        </authorList>
    </citation>
    <scope>IDENTIFICATION</scope>
</reference>
<dbReference type="AlphaFoldDB" id="A0A0N4UGN8"/>
<evidence type="ECO:0000313" key="9">
    <source>
        <dbReference type="Proteomes" id="UP000038040"/>
    </source>
</evidence>
<dbReference type="EMBL" id="UYYG01001188">
    <property type="protein sequence ID" value="VDN59720.1"/>
    <property type="molecule type" value="Genomic_DNA"/>
</dbReference>
<dbReference type="GO" id="GO:0032259">
    <property type="term" value="P:methylation"/>
    <property type="evidence" value="ECO:0007669"/>
    <property type="project" value="UniProtKB-KW"/>
</dbReference>
<evidence type="ECO:0000256" key="4">
    <source>
        <dbReference type="ARBA" id="ARBA00022691"/>
    </source>
</evidence>
<dbReference type="Pfam" id="PF00856">
    <property type="entry name" value="SET"/>
    <property type="match status" value="1"/>
</dbReference>
<keyword evidence="2" id="KW-0489">Methyltransferase</keyword>
<keyword evidence="3" id="KW-0808">Transferase</keyword>
<feature type="domain" description="SET" evidence="6">
    <location>
        <begin position="1"/>
        <end position="100"/>
    </location>
</feature>
<gene>
    <name evidence="8" type="ORF">DME_LOCUS9693</name>
</gene>
<dbReference type="PANTHER" id="PTHR46024:SF1">
    <property type="entry name" value="HISTONE-LYSINE N-METHYLTRANSFERASE EGGLESS"/>
    <property type="match status" value="1"/>
</dbReference>
<dbReference type="Gene3D" id="2.170.270.10">
    <property type="entry name" value="SET domain"/>
    <property type="match status" value="1"/>
</dbReference>
<comment type="subcellular location">
    <subcellularLocation>
        <location evidence="1">Nucleus</location>
    </subcellularLocation>
</comment>
<dbReference type="Proteomes" id="UP000038040">
    <property type="component" value="Unplaced"/>
</dbReference>
<keyword evidence="4" id="KW-0949">S-adenosyl-L-methionine</keyword>
<dbReference type="Proteomes" id="UP000274756">
    <property type="component" value="Unassembled WGS sequence"/>
</dbReference>
<dbReference type="InterPro" id="IPR046341">
    <property type="entry name" value="SET_dom_sf"/>
</dbReference>
<dbReference type="PROSITE" id="PS50868">
    <property type="entry name" value="POST_SET"/>
    <property type="match status" value="1"/>
</dbReference>
<dbReference type="WBParaSite" id="DME_0000666701-mRNA-1">
    <property type="protein sequence ID" value="DME_0000666701-mRNA-1"/>
    <property type="gene ID" value="DME_0000666701"/>
</dbReference>
<accession>A0A0N4UGN8</accession>
<dbReference type="InterPro" id="IPR001214">
    <property type="entry name" value="SET_dom"/>
</dbReference>
<dbReference type="InterPro" id="IPR051516">
    <property type="entry name" value="SETDB_methyltransferase"/>
</dbReference>
<dbReference type="GO" id="GO:0005634">
    <property type="term" value="C:nucleus"/>
    <property type="evidence" value="ECO:0007669"/>
    <property type="project" value="UniProtKB-SubCell"/>
</dbReference>
<dbReference type="GO" id="GO:0070828">
    <property type="term" value="P:heterochromatin organization"/>
    <property type="evidence" value="ECO:0007669"/>
    <property type="project" value="TreeGrafter"/>
</dbReference>
<dbReference type="PANTHER" id="PTHR46024">
    <property type="entry name" value="HISTONE-LYSINE N-METHYLTRANSFERASE EGGLESS"/>
    <property type="match status" value="1"/>
</dbReference>
<evidence type="ECO:0000259" key="6">
    <source>
        <dbReference type="PROSITE" id="PS50280"/>
    </source>
</evidence>